<organism evidence="8">
    <name type="scientific">Bombyx mori</name>
    <name type="common">Silk moth</name>
    <dbReference type="NCBI Taxonomy" id="7091"/>
    <lineage>
        <taxon>Eukaryota</taxon>
        <taxon>Metazoa</taxon>
        <taxon>Ecdysozoa</taxon>
        <taxon>Arthropoda</taxon>
        <taxon>Hexapoda</taxon>
        <taxon>Insecta</taxon>
        <taxon>Pterygota</taxon>
        <taxon>Neoptera</taxon>
        <taxon>Endopterygota</taxon>
        <taxon>Lepidoptera</taxon>
        <taxon>Glossata</taxon>
        <taxon>Ditrysia</taxon>
        <taxon>Bombycoidea</taxon>
        <taxon>Bombycidae</taxon>
        <taxon>Bombycinae</taxon>
        <taxon>Bombyx</taxon>
    </lineage>
</organism>
<reference evidence="8" key="1">
    <citation type="journal article" date="2009" name="J. Biol. Chem.">
        <title>The Silkworm Mutant lemon (lemon lethal) Is a Potential Insect Model for Human Sepiapterin Reductase Deficiency.</title>
        <authorList>
            <person name="Meng Y."/>
            <person name="Katsuma S."/>
            <person name="Daimon T."/>
            <person name="Banno Y."/>
            <person name="Uchino K."/>
            <person name="Sezutsu H."/>
            <person name="Tamura T."/>
            <person name="Mita K."/>
            <person name="Shimada T."/>
        </authorList>
    </citation>
    <scope>NUCLEOTIDE SEQUENCE</scope>
    <source>
        <strain evidence="8">A65</strain>
    </source>
</reference>
<evidence type="ECO:0000256" key="4">
    <source>
        <dbReference type="ARBA" id="ARBA00019170"/>
    </source>
</evidence>
<dbReference type="PANTHER" id="PTHR44085:SF2">
    <property type="entry name" value="SEPIAPTERIN REDUCTASE"/>
    <property type="match status" value="1"/>
</dbReference>
<evidence type="ECO:0000256" key="2">
    <source>
        <dbReference type="ARBA" id="ARBA00010483"/>
    </source>
</evidence>
<evidence type="ECO:0000256" key="6">
    <source>
        <dbReference type="ARBA" id="ARBA00022857"/>
    </source>
</evidence>
<proteinExistence type="inferred from homology"/>
<name>C0STP8_BOMMO</name>
<dbReference type="AlphaFoldDB" id="C0STP8"/>
<dbReference type="Pfam" id="PF00106">
    <property type="entry name" value="adh_short"/>
    <property type="match status" value="1"/>
</dbReference>
<evidence type="ECO:0000256" key="1">
    <source>
        <dbReference type="ARBA" id="ARBA00004496"/>
    </source>
</evidence>
<dbReference type="InterPro" id="IPR006393">
    <property type="entry name" value="Sepiapterin_red"/>
</dbReference>
<protein>
    <recommendedName>
        <fullName evidence="4">Sepiapterin reductase</fullName>
        <ecNumber evidence="3">1.1.1.153</ecNumber>
    </recommendedName>
</protein>
<keyword evidence="7 8" id="KW-0560">Oxidoreductase</keyword>
<dbReference type="PANTHER" id="PTHR44085">
    <property type="entry name" value="SEPIAPTERIN REDUCTASE"/>
    <property type="match status" value="1"/>
</dbReference>
<dbReference type="NCBIfam" id="TIGR01500">
    <property type="entry name" value="sepiapter_red"/>
    <property type="match status" value="1"/>
</dbReference>
<evidence type="ECO:0000256" key="5">
    <source>
        <dbReference type="ARBA" id="ARBA00022490"/>
    </source>
</evidence>
<dbReference type="GO" id="GO:0005737">
    <property type="term" value="C:cytoplasm"/>
    <property type="evidence" value="ECO:0007669"/>
    <property type="project" value="UniProtKB-SubCell"/>
</dbReference>
<dbReference type="PRINTS" id="PR00081">
    <property type="entry name" value="GDHRDH"/>
</dbReference>
<dbReference type="GO" id="GO:0004757">
    <property type="term" value="F:sepiapterin reductase (NADP+) activity"/>
    <property type="evidence" value="ECO:0007669"/>
    <property type="project" value="UniProtKB-EC"/>
</dbReference>
<gene>
    <name evidence="8" type="primary">Spr</name>
</gene>
<dbReference type="GO" id="GO:0006729">
    <property type="term" value="P:tetrahydrobiopterin biosynthetic process"/>
    <property type="evidence" value="ECO:0007669"/>
    <property type="project" value="InterPro"/>
</dbReference>
<keyword evidence="5" id="KW-0963">Cytoplasm</keyword>
<dbReference type="InterPro" id="IPR036291">
    <property type="entry name" value="NAD(P)-bd_dom_sf"/>
</dbReference>
<dbReference type="InterPro" id="IPR051721">
    <property type="entry name" value="Biopterin_syn/organic_redct"/>
</dbReference>
<dbReference type="InterPro" id="IPR002347">
    <property type="entry name" value="SDR_fam"/>
</dbReference>
<accession>C0STP8</accession>
<sequence>MAMSSSIDLSGTTYCVLSGASQGIGRAIAVEVAKLLGPKSVILLLARNKDQLAITAALCESDNVSVVYESIDLSKASPRQMHDVIVRSLKGRSVSDFAASIIFHNVGSLGNLSIDTAQMENVPELREYYDLNVFNEYYDLNVFNVIALNTQFLKIFDEIEDRLVIVNITSLCAIKPMSGMAYYCSGKAAREMYFKVLAEEKKHVRVLNYSPGPVETAMIDYVLAEAVNENLREVFTSFKNQGTLLKPEVTAQKCVRVLQAGKFSPAEHVDYFDDE</sequence>
<dbReference type="SUPFAM" id="SSF51735">
    <property type="entry name" value="NAD(P)-binding Rossmann-fold domains"/>
    <property type="match status" value="1"/>
</dbReference>
<dbReference type="HOGENOM" id="CLU_010194_2_11_1"/>
<comment type="subcellular location">
    <subcellularLocation>
        <location evidence="1">Cytoplasm</location>
    </subcellularLocation>
</comment>
<dbReference type="EMBL" id="AB465551">
    <property type="protein sequence ID" value="BAH56568.1"/>
    <property type="molecule type" value="Genomic_DNA"/>
</dbReference>
<evidence type="ECO:0000256" key="3">
    <source>
        <dbReference type="ARBA" id="ARBA00013075"/>
    </source>
</evidence>
<evidence type="ECO:0000313" key="8">
    <source>
        <dbReference type="EMBL" id="BAH56568.1"/>
    </source>
</evidence>
<keyword evidence="6" id="KW-0521">NADP</keyword>
<evidence type="ECO:0000256" key="7">
    <source>
        <dbReference type="ARBA" id="ARBA00023002"/>
    </source>
</evidence>
<comment type="similarity">
    <text evidence="2">Belongs to the sepiapterin reductase family.</text>
</comment>
<dbReference type="Gene3D" id="3.40.50.720">
    <property type="entry name" value="NAD(P)-binding Rossmann-like Domain"/>
    <property type="match status" value="1"/>
</dbReference>
<dbReference type="EC" id="1.1.1.153" evidence="3"/>